<dbReference type="RefSeq" id="WP_034557806.1">
    <property type="nucleotide sequence ID" value="NZ_FZML01000016.1"/>
</dbReference>
<protein>
    <submittedName>
        <fullName evidence="1">Uncharacterized protein</fullName>
    </submittedName>
</protein>
<gene>
    <name evidence="2" type="ORF">LS73_006445</name>
    <name evidence="1" type="ORF">NCTC12714_01673</name>
</gene>
<dbReference type="EMBL" id="JRPD02000013">
    <property type="protein sequence ID" value="TLD99938.1"/>
    <property type="molecule type" value="Genomic_DNA"/>
</dbReference>
<evidence type="ECO:0000313" key="1">
    <source>
        <dbReference type="EMBL" id="STQ86862.1"/>
    </source>
</evidence>
<dbReference type="EMBL" id="UGJE01000002">
    <property type="protein sequence ID" value="STQ86862.1"/>
    <property type="molecule type" value="Genomic_DNA"/>
</dbReference>
<dbReference type="Proteomes" id="UP000255139">
    <property type="component" value="Unassembled WGS sequence"/>
</dbReference>
<proteinExistence type="predicted"/>
<name>A0A099U0N1_9HELI</name>
<evidence type="ECO:0000313" key="4">
    <source>
        <dbReference type="Proteomes" id="UP000255139"/>
    </source>
</evidence>
<evidence type="ECO:0000313" key="3">
    <source>
        <dbReference type="Proteomes" id="UP000029922"/>
    </source>
</evidence>
<reference evidence="2 3" key="1">
    <citation type="journal article" date="2014" name="Genome Announc.">
        <title>Draft genome sequences of eight enterohepatic helicobacter species isolated from both laboratory and wild rodents.</title>
        <authorList>
            <person name="Sheh A."/>
            <person name="Shen Z."/>
            <person name="Fox J.G."/>
        </authorList>
    </citation>
    <scope>NUCLEOTIDE SEQUENCE [LARGE SCALE GENOMIC DNA]</scope>
    <source>
        <strain evidence="2 3">ST1</strain>
    </source>
</reference>
<evidence type="ECO:0000313" key="2">
    <source>
        <dbReference type="EMBL" id="TLD99938.1"/>
    </source>
</evidence>
<accession>A0A099U0N1</accession>
<organism evidence="1 4">
    <name type="scientific">Helicobacter muridarum</name>
    <dbReference type="NCBI Taxonomy" id="216"/>
    <lineage>
        <taxon>Bacteria</taxon>
        <taxon>Pseudomonadati</taxon>
        <taxon>Campylobacterota</taxon>
        <taxon>Epsilonproteobacteria</taxon>
        <taxon>Campylobacterales</taxon>
        <taxon>Helicobacteraceae</taxon>
        <taxon>Helicobacter</taxon>
    </lineage>
</organism>
<dbReference type="OrthoDB" id="378736at2"/>
<dbReference type="Proteomes" id="UP000029922">
    <property type="component" value="Unassembled WGS sequence"/>
</dbReference>
<sequence>MWQNNDEINFFEGALRGGFATEKDLFYKINNKSLAYIPKSCKDNIPTLQSRDSLIGSYTETWCQKLLKPLADKLELFAINGVICEELGLIKSSRADLAFCSTNEIN</sequence>
<keyword evidence="4" id="KW-1185">Reference proteome</keyword>
<reference evidence="1 4" key="2">
    <citation type="submission" date="2018-06" db="EMBL/GenBank/DDBJ databases">
        <authorList>
            <consortium name="Pathogen Informatics"/>
            <person name="Doyle S."/>
        </authorList>
    </citation>
    <scope>NUCLEOTIDE SEQUENCE [LARGE SCALE GENOMIC DNA]</scope>
    <source>
        <strain evidence="1 4">NCTC12714</strain>
    </source>
</reference>
<dbReference type="AlphaFoldDB" id="A0A099U0N1"/>
<dbReference type="STRING" id="216.LS73_04180"/>